<keyword evidence="3" id="KW-1185">Reference proteome</keyword>
<dbReference type="CDD" id="cd03441">
    <property type="entry name" value="R_hydratase_like"/>
    <property type="match status" value="2"/>
</dbReference>
<dbReference type="EMBL" id="CP109527">
    <property type="protein sequence ID" value="WTY34168.1"/>
    <property type="molecule type" value="Genomic_DNA"/>
</dbReference>
<dbReference type="InterPro" id="IPR039569">
    <property type="entry name" value="FAS1-like_DH_region"/>
</dbReference>
<reference evidence="2 3" key="1">
    <citation type="submission" date="2022-10" db="EMBL/GenBank/DDBJ databases">
        <title>The complete genomes of actinobacterial strains from the NBC collection.</title>
        <authorList>
            <person name="Joergensen T.S."/>
            <person name="Alvarez Arevalo M."/>
            <person name="Sterndorff E.B."/>
            <person name="Faurdal D."/>
            <person name="Vuksanovic O."/>
            <person name="Mourched A.-S."/>
            <person name="Charusanti P."/>
            <person name="Shaw S."/>
            <person name="Blin K."/>
            <person name="Weber T."/>
        </authorList>
    </citation>
    <scope>NUCLEOTIDE SEQUENCE [LARGE SCALE GENOMIC DNA]</scope>
    <source>
        <strain evidence="2 3">NBC_01413</strain>
    </source>
</reference>
<evidence type="ECO:0000259" key="1">
    <source>
        <dbReference type="Pfam" id="PF13452"/>
    </source>
</evidence>
<organism evidence="2 3">
    <name type="scientific">Nocardia salmonicida</name>
    <dbReference type="NCBI Taxonomy" id="53431"/>
    <lineage>
        <taxon>Bacteria</taxon>
        <taxon>Bacillati</taxon>
        <taxon>Actinomycetota</taxon>
        <taxon>Actinomycetes</taxon>
        <taxon>Mycobacteriales</taxon>
        <taxon>Nocardiaceae</taxon>
        <taxon>Nocardia</taxon>
    </lineage>
</organism>
<name>A0ABZ1N2R0_9NOCA</name>
<dbReference type="SUPFAM" id="SSF54637">
    <property type="entry name" value="Thioesterase/thiol ester dehydrase-isomerase"/>
    <property type="match status" value="2"/>
</dbReference>
<dbReference type="Pfam" id="PF13452">
    <property type="entry name" value="FAS1_DH_region"/>
    <property type="match status" value="1"/>
</dbReference>
<evidence type="ECO:0000313" key="3">
    <source>
        <dbReference type="Proteomes" id="UP001621418"/>
    </source>
</evidence>
<dbReference type="InterPro" id="IPR029069">
    <property type="entry name" value="HotDog_dom_sf"/>
</dbReference>
<dbReference type="Proteomes" id="UP001621418">
    <property type="component" value="Chromosome"/>
</dbReference>
<dbReference type="Gene3D" id="3.10.129.10">
    <property type="entry name" value="Hotdog Thioesterase"/>
    <property type="match status" value="2"/>
</dbReference>
<proteinExistence type="predicted"/>
<gene>
    <name evidence="2" type="ORF">OG308_22910</name>
</gene>
<accession>A0ABZ1N2R0</accession>
<dbReference type="RefSeq" id="WP_405146443.1">
    <property type="nucleotide sequence ID" value="NZ_CP109527.1"/>
</dbReference>
<feature type="domain" description="FAS1-like dehydratase" evidence="1">
    <location>
        <begin position="33"/>
        <end position="156"/>
    </location>
</feature>
<evidence type="ECO:0000313" key="2">
    <source>
        <dbReference type="EMBL" id="WTY34168.1"/>
    </source>
</evidence>
<protein>
    <submittedName>
        <fullName evidence="2">MaoC family dehydratase N-terminal domain-containing protein</fullName>
    </submittedName>
</protein>
<sequence>MSTKPSRPAITELDLSDVDHRVGQPIGGGQLWDPCSTSDIRRWVMAMDYPNPVHWDHEFARESRFGGLVAPQSIAVALDYGHGAAPACVGHIPGSHLIFGGEEWWFYGCPVRPGDTLFQQRRFHDYKVADTKFAGPTMFSRGDTTHTNQHGVLVARERSTAIRYLAAQAAERGLYENQYGTVKSWTPAELASVDALRTDWLMSNRHGVSPRFDEVKVGDTLPRRVIGPHTVASFTTEYRAFLFNIWGTFGWVAPPGIADPWVYQDPGWVEGFAFDEEGAKIDPRKRDGLYVGPSRGHIDAGKASEVGMARAYGYGATMGAWCTDFLAYWAGYDGMVRHSKANFRLPAFEGDVTYFDAEVIGKDAESSWGVPIVQIKLRLTNQDFGVLVDCTAEVELPF</sequence>